<reference evidence="6 7" key="1">
    <citation type="journal article" date="2019" name="Nat. Ecol. Evol.">
        <title>Megaphylogeny resolves global patterns of mushroom evolution.</title>
        <authorList>
            <person name="Varga T."/>
            <person name="Krizsan K."/>
            <person name="Foldi C."/>
            <person name="Dima B."/>
            <person name="Sanchez-Garcia M."/>
            <person name="Sanchez-Ramirez S."/>
            <person name="Szollosi G.J."/>
            <person name="Szarkandi J.G."/>
            <person name="Papp V."/>
            <person name="Albert L."/>
            <person name="Andreopoulos W."/>
            <person name="Angelini C."/>
            <person name="Antonin V."/>
            <person name="Barry K.W."/>
            <person name="Bougher N.L."/>
            <person name="Buchanan P."/>
            <person name="Buyck B."/>
            <person name="Bense V."/>
            <person name="Catcheside P."/>
            <person name="Chovatia M."/>
            <person name="Cooper J."/>
            <person name="Damon W."/>
            <person name="Desjardin D."/>
            <person name="Finy P."/>
            <person name="Geml J."/>
            <person name="Haridas S."/>
            <person name="Hughes K."/>
            <person name="Justo A."/>
            <person name="Karasinski D."/>
            <person name="Kautmanova I."/>
            <person name="Kiss B."/>
            <person name="Kocsube S."/>
            <person name="Kotiranta H."/>
            <person name="LaButti K.M."/>
            <person name="Lechner B.E."/>
            <person name="Liimatainen K."/>
            <person name="Lipzen A."/>
            <person name="Lukacs Z."/>
            <person name="Mihaltcheva S."/>
            <person name="Morgado L.N."/>
            <person name="Niskanen T."/>
            <person name="Noordeloos M.E."/>
            <person name="Ohm R.A."/>
            <person name="Ortiz-Santana B."/>
            <person name="Ovrebo C."/>
            <person name="Racz N."/>
            <person name="Riley R."/>
            <person name="Savchenko A."/>
            <person name="Shiryaev A."/>
            <person name="Soop K."/>
            <person name="Spirin V."/>
            <person name="Szebenyi C."/>
            <person name="Tomsovsky M."/>
            <person name="Tulloss R.E."/>
            <person name="Uehling J."/>
            <person name="Grigoriev I.V."/>
            <person name="Vagvolgyi C."/>
            <person name="Papp T."/>
            <person name="Martin F.M."/>
            <person name="Miettinen O."/>
            <person name="Hibbett D.S."/>
            <person name="Nagy L.G."/>
        </authorList>
    </citation>
    <scope>NUCLEOTIDE SEQUENCE [LARGE SCALE GENOMIC DNA]</scope>
    <source>
        <strain evidence="6 7">CBS 309.79</strain>
    </source>
</reference>
<dbReference type="PANTHER" id="PTHR13026:SF0">
    <property type="entry name" value="RIBOSOMAL RNA PROCESSING 1B"/>
    <property type="match status" value="1"/>
</dbReference>
<keyword evidence="4" id="KW-0539">Nucleus</keyword>
<evidence type="ECO:0000256" key="1">
    <source>
        <dbReference type="ARBA" id="ARBA00004123"/>
    </source>
</evidence>
<dbReference type="InterPro" id="IPR016024">
    <property type="entry name" value="ARM-type_fold"/>
</dbReference>
<keyword evidence="7" id="KW-1185">Reference proteome</keyword>
<evidence type="ECO:0000256" key="3">
    <source>
        <dbReference type="ARBA" id="ARBA00022552"/>
    </source>
</evidence>
<feature type="compositionally biased region" description="Basic and acidic residues" evidence="5">
    <location>
        <begin position="262"/>
        <end position="279"/>
    </location>
</feature>
<evidence type="ECO:0000256" key="5">
    <source>
        <dbReference type="SAM" id="MobiDB-lite"/>
    </source>
</evidence>
<dbReference type="Pfam" id="PF05997">
    <property type="entry name" value="Nop52"/>
    <property type="match status" value="1"/>
</dbReference>
<evidence type="ECO:0000256" key="2">
    <source>
        <dbReference type="ARBA" id="ARBA00006374"/>
    </source>
</evidence>
<dbReference type="InterPro" id="IPR010301">
    <property type="entry name" value="RRP1"/>
</dbReference>
<dbReference type="EMBL" id="ML178820">
    <property type="protein sequence ID" value="TFL03575.1"/>
    <property type="molecule type" value="Genomic_DNA"/>
</dbReference>
<dbReference type="STRING" id="1884261.A0A5C3QNL0"/>
<keyword evidence="3" id="KW-0698">rRNA processing</keyword>
<organism evidence="6 7">
    <name type="scientific">Pterulicium gracile</name>
    <dbReference type="NCBI Taxonomy" id="1884261"/>
    <lineage>
        <taxon>Eukaryota</taxon>
        <taxon>Fungi</taxon>
        <taxon>Dikarya</taxon>
        <taxon>Basidiomycota</taxon>
        <taxon>Agaricomycotina</taxon>
        <taxon>Agaricomycetes</taxon>
        <taxon>Agaricomycetidae</taxon>
        <taxon>Agaricales</taxon>
        <taxon>Pleurotineae</taxon>
        <taxon>Pterulaceae</taxon>
        <taxon>Pterulicium</taxon>
    </lineage>
</organism>
<dbReference type="AlphaFoldDB" id="A0A5C3QNL0"/>
<comment type="similarity">
    <text evidence="2">Belongs to the RRP1 family.</text>
</comment>
<gene>
    <name evidence="6" type="ORF">BDV98DRAFT_526791</name>
</gene>
<feature type="region of interest" description="Disordered" evidence="5">
    <location>
        <begin position="234"/>
        <end position="279"/>
    </location>
</feature>
<evidence type="ECO:0000256" key="4">
    <source>
        <dbReference type="ARBA" id="ARBA00023242"/>
    </source>
</evidence>
<dbReference type="PANTHER" id="PTHR13026">
    <property type="entry name" value="NNP-1 PROTEIN NOVEL NUCLEAR PROTEIN 1 NOP52"/>
    <property type="match status" value="1"/>
</dbReference>
<dbReference type="GO" id="GO:0030688">
    <property type="term" value="C:preribosome, small subunit precursor"/>
    <property type="evidence" value="ECO:0007669"/>
    <property type="project" value="InterPro"/>
</dbReference>
<dbReference type="GO" id="GO:0006364">
    <property type="term" value="P:rRNA processing"/>
    <property type="evidence" value="ECO:0007669"/>
    <property type="project" value="UniProtKB-KW"/>
</dbReference>
<dbReference type="Proteomes" id="UP000305067">
    <property type="component" value="Unassembled WGS sequence"/>
</dbReference>
<proteinExistence type="inferred from homology"/>
<sequence length="316" mass="35449">MTTAASSSSNGPPLGKYLASTEKKVRDKAIKNLAAFLSDTENELPEAEINKLWKGIFYCFWMSDKPLVQQALAQELAELVLTIPDDEKSLQFLRGFWITLVREWNGIDRLRMDKYYLLIRRFVNVSFRLLIRADFEPMTCEELNDIISGPGGPLSSSDLKVPAGLGYHLSDLYLEELDKALASTPSSSKTPSALSAAAFQNILQPFVQLAASTSNTTLFKRVQDSVLEPVFTSVLPPSASTQASDSDSDEEEDGRAKKRARQDRYPHLSDRIEESERTRSALAKHIFETASQEDTLDSNRRKLYKIWRSLGEDSEA</sequence>
<accession>A0A5C3QNL0</accession>
<dbReference type="SUPFAM" id="SSF48371">
    <property type="entry name" value="ARM repeat"/>
    <property type="match status" value="1"/>
</dbReference>
<evidence type="ECO:0000313" key="6">
    <source>
        <dbReference type="EMBL" id="TFL03575.1"/>
    </source>
</evidence>
<dbReference type="GO" id="GO:0005634">
    <property type="term" value="C:nucleus"/>
    <property type="evidence" value="ECO:0007669"/>
    <property type="project" value="UniProtKB-SubCell"/>
</dbReference>
<comment type="subcellular location">
    <subcellularLocation>
        <location evidence="1">Nucleus</location>
    </subcellularLocation>
</comment>
<evidence type="ECO:0000313" key="7">
    <source>
        <dbReference type="Proteomes" id="UP000305067"/>
    </source>
</evidence>
<name>A0A5C3QNL0_9AGAR</name>
<dbReference type="OrthoDB" id="2019504at2759"/>
<protein>
    <submittedName>
        <fullName evidence="6">Nucleolar protein,Nop52-domain-containing protein</fullName>
    </submittedName>
</protein>